<comment type="caution">
    <text evidence="1">The sequence shown here is derived from an EMBL/GenBank/DDBJ whole genome shotgun (WGS) entry which is preliminary data.</text>
</comment>
<reference evidence="1" key="1">
    <citation type="submission" date="2020-08" db="EMBL/GenBank/DDBJ databases">
        <title>Multicomponent nature underlies the extraordinary mechanical properties of spider dragline silk.</title>
        <authorList>
            <person name="Kono N."/>
            <person name="Nakamura H."/>
            <person name="Mori M."/>
            <person name="Yoshida Y."/>
            <person name="Ohtoshi R."/>
            <person name="Malay A.D."/>
            <person name="Moran D.A.P."/>
            <person name="Tomita M."/>
            <person name="Numata K."/>
            <person name="Arakawa K."/>
        </authorList>
    </citation>
    <scope>NUCLEOTIDE SEQUENCE</scope>
</reference>
<name>A0A8X6TMJ4_NEPPI</name>
<evidence type="ECO:0000313" key="1">
    <source>
        <dbReference type="EMBL" id="GFT35387.1"/>
    </source>
</evidence>
<gene>
    <name evidence="1" type="ORF">NPIL_439761</name>
</gene>
<evidence type="ECO:0000313" key="2">
    <source>
        <dbReference type="Proteomes" id="UP000887013"/>
    </source>
</evidence>
<proteinExistence type="predicted"/>
<accession>A0A8X6TMJ4</accession>
<protein>
    <submittedName>
        <fullName evidence="1">Uncharacterized protein</fullName>
    </submittedName>
</protein>
<dbReference type="AlphaFoldDB" id="A0A8X6TMJ4"/>
<keyword evidence="2" id="KW-1185">Reference proteome</keyword>
<sequence length="61" mass="7066">NELTPSRFPHLHFGIEVCQTNPNVHNRGQGCRHRNPECATPQGVKIDDVPTRISHKLHRRY</sequence>
<dbReference type="EMBL" id="BMAW01108718">
    <property type="protein sequence ID" value="GFT35387.1"/>
    <property type="molecule type" value="Genomic_DNA"/>
</dbReference>
<dbReference type="Proteomes" id="UP000887013">
    <property type="component" value="Unassembled WGS sequence"/>
</dbReference>
<feature type="non-terminal residue" evidence="1">
    <location>
        <position position="1"/>
    </location>
</feature>
<organism evidence="1 2">
    <name type="scientific">Nephila pilipes</name>
    <name type="common">Giant wood spider</name>
    <name type="synonym">Nephila maculata</name>
    <dbReference type="NCBI Taxonomy" id="299642"/>
    <lineage>
        <taxon>Eukaryota</taxon>
        <taxon>Metazoa</taxon>
        <taxon>Ecdysozoa</taxon>
        <taxon>Arthropoda</taxon>
        <taxon>Chelicerata</taxon>
        <taxon>Arachnida</taxon>
        <taxon>Araneae</taxon>
        <taxon>Araneomorphae</taxon>
        <taxon>Entelegynae</taxon>
        <taxon>Araneoidea</taxon>
        <taxon>Nephilidae</taxon>
        <taxon>Nephila</taxon>
    </lineage>
</organism>